<dbReference type="PROSITE" id="PS01278">
    <property type="entry name" value="MTTASE_RADICAL"/>
    <property type="match status" value="1"/>
</dbReference>
<evidence type="ECO:0000256" key="1">
    <source>
        <dbReference type="ARBA" id="ARBA00001966"/>
    </source>
</evidence>
<keyword evidence="5" id="KW-0963">Cytoplasm</keyword>
<sequence>MKTVRIETFGCKVNQYESEYMAEQLEKAGYVVLPDGDVSYYIVNSCAVTKEVEKKVKRLIKSIRNRNRNAKIILTGCFAQLSPDEARNLSVDMVLGIDEKKHIVDHINSLNGKQQVIVSEPGRPVYEKVKGSFEDRTRSYIKVEDGCDNTCTYCAIRLARGSKIRSKPLEIFKDEFVEMVAKGYKEIVITGVNLGKYGKDMGFSLAELLKVIEKVPGDYRVRLSSINVEDVNDEIVEAFKRNPRLCPHLHISVQSGSDDVLKRMGRKYRISDFMRVVDKLRSIDPDFSITTDIIVGFPGETDDDFQKTLDLVEKVGFSRVHIFRFSPRPGTPASRMGGSVPESKKKERLDVLKEKAKDVSIRYRKRIIGKERKVLAEWYVMKGILSGYDEYYVKHEFVGDRVGEFHNVRVKSLSEEGVVSCRADMVEGKIPVRG</sequence>
<reference evidence="16 17" key="1">
    <citation type="journal article" date="2015" name="MBio">
        <title>Genome-Resolved Metagenomic Analysis Reveals Roles for Candidate Phyla and Other Microbial Community Members in Biogeochemical Transformations in Oil Reservoirs.</title>
        <authorList>
            <person name="Hu P."/>
            <person name="Tom L."/>
            <person name="Singh A."/>
            <person name="Thomas B.C."/>
            <person name="Baker B.J."/>
            <person name="Piceno Y.M."/>
            <person name="Andersen G.L."/>
            <person name="Banfield J.F."/>
        </authorList>
    </citation>
    <scope>NUCLEOTIDE SEQUENCE [LARGE SCALE GENOMIC DNA]</scope>
    <source>
        <strain evidence="16">46_26</strain>
    </source>
</reference>
<keyword evidence="9" id="KW-0479">Metal-binding</keyword>
<dbReference type="FunFam" id="3.40.50.12160:FF:000004">
    <property type="entry name" value="Threonylcarbamoyladenosine tRNA methylthiotransferase MtaB"/>
    <property type="match status" value="1"/>
</dbReference>
<dbReference type="InterPro" id="IPR013848">
    <property type="entry name" value="Methylthiotransferase_N"/>
</dbReference>
<dbReference type="InterPro" id="IPR006467">
    <property type="entry name" value="MiaB-like_bact"/>
</dbReference>
<dbReference type="InterPro" id="IPR020612">
    <property type="entry name" value="Methylthiotransferase_CS"/>
</dbReference>
<evidence type="ECO:0000256" key="5">
    <source>
        <dbReference type="ARBA" id="ARBA00022490"/>
    </source>
</evidence>
<dbReference type="Gene3D" id="3.80.30.20">
    <property type="entry name" value="tm_1862 like domain"/>
    <property type="match status" value="1"/>
</dbReference>
<dbReference type="SUPFAM" id="SSF102114">
    <property type="entry name" value="Radical SAM enzymes"/>
    <property type="match status" value="1"/>
</dbReference>
<dbReference type="InterPro" id="IPR005839">
    <property type="entry name" value="Methylthiotransferase"/>
</dbReference>
<keyword evidence="4" id="KW-0004">4Fe-4S</keyword>
<dbReference type="SFLD" id="SFLDG01061">
    <property type="entry name" value="methylthiotransferase"/>
    <property type="match status" value="1"/>
</dbReference>
<dbReference type="InterPro" id="IPR007197">
    <property type="entry name" value="rSAM"/>
</dbReference>
<evidence type="ECO:0000256" key="3">
    <source>
        <dbReference type="ARBA" id="ARBA00013273"/>
    </source>
</evidence>
<keyword evidence="7" id="KW-0949">S-adenosyl-L-methionine</keyword>
<evidence type="ECO:0000256" key="11">
    <source>
        <dbReference type="ARBA" id="ARBA00023014"/>
    </source>
</evidence>
<dbReference type="InterPro" id="IPR058240">
    <property type="entry name" value="rSAM_sf"/>
</dbReference>
<evidence type="ECO:0000256" key="7">
    <source>
        <dbReference type="ARBA" id="ARBA00022691"/>
    </source>
</evidence>
<proteinExistence type="inferred from homology"/>
<dbReference type="PANTHER" id="PTHR11918:SF45">
    <property type="entry name" value="THREONYLCARBAMOYLADENOSINE TRNA METHYLTHIOTRANSFERASE"/>
    <property type="match status" value="1"/>
</dbReference>
<comment type="similarity">
    <text evidence="14">Belongs to the methylthiotransferase family. MtaB subfamily.</text>
</comment>
<dbReference type="CDD" id="cd01335">
    <property type="entry name" value="Radical_SAM"/>
    <property type="match status" value="1"/>
</dbReference>
<dbReference type="SFLD" id="SFLDS00029">
    <property type="entry name" value="Radical_SAM"/>
    <property type="match status" value="1"/>
</dbReference>
<dbReference type="SFLD" id="SFLDG01082">
    <property type="entry name" value="B12-binding_domain_containing"/>
    <property type="match status" value="1"/>
</dbReference>
<dbReference type="PATRIC" id="fig|93930.3.peg.885"/>
<dbReference type="FunFam" id="3.80.30.20:FF:000001">
    <property type="entry name" value="tRNA-2-methylthio-N(6)-dimethylallyladenosine synthase 2"/>
    <property type="match status" value="1"/>
</dbReference>
<organism evidence="16 17">
    <name type="scientific">Thermotoga petrophila</name>
    <dbReference type="NCBI Taxonomy" id="93929"/>
    <lineage>
        <taxon>Bacteria</taxon>
        <taxon>Thermotogati</taxon>
        <taxon>Thermotogota</taxon>
        <taxon>Thermotogae</taxon>
        <taxon>Thermotogales</taxon>
        <taxon>Thermotogaceae</taxon>
        <taxon>Thermotoga</taxon>
    </lineage>
</organism>
<keyword evidence="11" id="KW-0411">Iron-sulfur</keyword>
<dbReference type="InterPro" id="IPR038135">
    <property type="entry name" value="Methylthiotransferase_N_sf"/>
</dbReference>
<gene>
    <name evidence="16" type="ORF">XD57_1710</name>
</gene>
<protein>
    <recommendedName>
        <fullName evidence="15">Threonylcarbamoyladenosine tRNA methylthiotransferase MtaB</fullName>
        <ecNumber evidence="3">2.8.4.5</ecNumber>
    </recommendedName>
    <alternativeName>
        <fullName evidence="12">tRNA-t(6)A37 methylthiotransferase</fullName>
    </alternativeName>
</protein>
<accession>A0A117L259</accession>
<dbReference type="NCBIfam" id="TIGR01579">
    <property type="entry name" value="MiaB-like-C"/>
    <property type="match status" value="1"/>
</dbReference>
<comment type="catalytic activity">
    <reaction evidence="13">
        <text>N(6)-L-threonylcarbamoyladenosine(37) in tRNA + (sulfur carrier)-SH + AH2 + 2 S-adenosyl-L-methionine = 2-methylsulfanyl-N(6)-L-threonylcarbamoyladenosine(37) in tRNA + (sulfur carrier)-H + 5'-deoxyadenosine + L-methionine + A + S-adenosyl-L-homocysteine + 2 H(+)</text>
        <dbReference type="Rhea" id="RHEA:37075"/>
        <dbReference type="Rhea" id="RHEA-COMP:10163"/>
        <dbReference type="Rhea" id="RHEA-COMP:11092"/>
        <dbReference type="Rhea" id="RHEA-COMP:14737"/>
        <dbReference type="Rhea" id="RHEA-COMP:14739"/>
        <dbReference type="ChEBI" id="CHEBI:13193"/>
        <dbReference type="ChEBI" id="CHEBI:15378"/>
        <dbReference type="ChEBI" id="CHEBI:17319"/>
        <dbReference type="ChEBI" id="CHEBI:17499"/>
        <dbReference type="ChEBI" id="CHEBI:29917"/>
        <dbReference type="ChEBI" id="CHEBI:57844"/>
        <dbReference type="ChEBI" id="CHEBI:57856"/>
        <dbReference type="ChEBI" id="CHEBI:59789"/>
        <dbReference type="ChEBI" id="CHEBI:64428"/>
        <dbReference type="ChEBI" id="CHEBI:74418"/>
        <dbReference type="ChEBI" id="CHEBI:74420"/>
        <dbReference type="EC" id="2.8.4.5"/>
    </reaction>
</comment>
<evidence type="ECO:0000313" key="17">
    <source>
        <dbReference type="Proteomes" id="UP000058636"/>
    </source>
</evidence>
<dbReference type="Pfam" id="PF04055">
    <property type="entry name" value="Radical_SAM"/>
    <property type="match status" value="1"/>
</dbReference>
<evidence type="ECO:0000313" key="16">
    <source>
        <dbReference type="EMBL" id="KUK22191.1"/>
    </source>
</evidence>
<evidence type="ECO:0000256" key="9">
    <source>
        <dbReference type="ARBA" id="ARBA00022723"/>
    </source>
</evidence>
<keyword evidence="8" id="KW-0819">tRNA processing</keyword>
<evidence type="ECO:0000256" key="14">
    <source>
        <dbReference type="ARBA" id="ARBA00061574"/>
    </source>
</evidence>
<dbReference type="Pfam" id="PF00919">
    <property type="entry name" value="UPF0004"/>
    <property type="match status" value="1"/>
</dbReference>
<evidence type="ECO:0000256" key="6">
    <source>
        <dbReference type="ARBA" id="ARBA00022679"/>
    </source>
</evidence>
<dbReference type="Proteomes" id="UP000058636">
    <property type="component" value="Unassembled WGS sequence"/>
</dbReference>
<dbReference type="NCBIfam" id="TIGR00089">
    <property type="entry name" value="MiaB/RimO family radical SAM methylthiotransferase"/>
    <property type="match status" value="1"/>
</dbReference>
<evidence type="ECO:0000256" key="2">
    <source>
        <dbReference type="ARBA" id="ARBA00002399"/>
    </source>
</evidence>
<comment type="function">
    <text evidence="2">Catalyzes the methylthiolation of N6-threonylcarbamoyladenosine (t(6)A), leading to the formation of 2-methylthio-N6-threonylcarbamoyladenosine (ms(2)t(6)A) at position 37 in tRNAs that read codons beginning with adenine.</text>
</comment>
<dbReference type="AlphaFoldDB" id="A0A117L259"/>
<evidence type="ECO:0000256" key="10">
    <source>
        <dbReference type="ARBA" id="ARBA00023004"/>
    </source>
</evidence>
<evidence type="ECO:0000256" key="8">
    <source>
        <dbReference type="ARBA" id="ARBA00022694"/>
    </source>
</evidence>
<evidence type="ECO:0000256" key="12">
    <source>
        <dbReference type="ARBA" id="ARBA00031213"/>
    </source>
</evidence>
<dbReference type="SMART" id="SM00729">
    <property type="entry name" value="Elp3"/>
    <property type="match status" value="1"/>
</dbReference>
<comment type="caution">
    <text evidence="16">The sequence shown here is derived from an EMBL/GenBank/DDBJ whole genome shotgun (WGS) entry which is preliminary data.</text>
</comment>
<dbReference type="InterPro" id="IPR006638">
    <property type="entry name" value="Elp3/MiaA/NifB-like_rSAM"/>
</dbReference>
<evidence type="ECO:0000256" key="15">
    <source>
        <dbReference type="ARBA" id="ARBA00069898"/>
    </source>
</evidence>
<name>A0A117L259_9THEM</name>
<evidence type="ECO:0000256" key="13">
    <source>
        <dbReference type="ARBA" id="ARBA00051661"/>
    </source>
</evidence>
<dbReference type="GO" id="GO:0051539">
    <property type="term" value="F:4 iron, 4 sulfur cluster binding"/>
    <property type="evidence" value="ECO:0007669"/>
    <property type="project" value="UniProtKB-KW"/>
</dbReference>
<dbReference type="EMBL" id="LGFG01000231">
    <property type="protein sequence ID" value="KUK22191.1"/>
    <property type="molecule type" value="Genomic_DNA"/>
</dbReference>
<dbReference type="GO" id="GO:0035598">
    <property type="term" value="F:tRNA (N(6)-L-threonylcarbamoyladenosine(37)-C(2))-methylthiotransferase activity"/>
    <property type="evidence" value="ECO:0007669"/>
    <property type="project" value="UniProtKB-EC"/>
</dbReference>
<dbReference type="GO" id="GO:0046872">
    <property type="term" value="F:metal ion binding"/>
    <property type="evidence" value="ECO:0007669"/>
    <property type="project" value="UniProtKB-KW"/>
</dbReference>
<evidence type="ECO:0000256" key="4">
    <source>
        <dbReference type="ARBA" id="ARBA00022485"/>
    </source>
</evidence>
<dbReference type="PROSITE" id="PS51449">
    <property type="entry name" value="MTTASE_N"/>
    <property type="match status" value="1"/>
</dbReference>
<dbReference type="PROSITE" id="PS51918">
    <property type="entry name" value="RADICAL_SAM"/>
    <property type="match status" value="1"/>
</dbReference>
<dbReference type="Gene3D" id="3.40.50.12160">
    <property type="entry name" value="Methylthiotransferase, N-terminal domain"/>
    <property type="match status" value="1"/>
</dbReference>
<keyword evidence="6 16" id="KW-0808">Transferase</keyword>
<keyword evidence="10" id="KW-0408">Iron</keyword>
<comment type="cofactor">
    <cofactor evidence="1">
        <name>[4Fe-4S] cluster</name>
        <dbReference type="ChEBI" id="CHEBI:49883"/>
    </cofactor>
</comment>
<dbReference type="InterPro" id="IPR023404">
    <property type="entry name" value="rSAM_horseshoe"/>
</dbReference>
<dbReference type="PANTHER" id="PTHR11918">
    <property type="entry name" value="RADICAL SAM PROTEINS"/>
    <property type="match status" value="1"/>
</dbReference>
<dbReference type="EC" id="2.8.4.5" evidence="3"/>